<dbReference type="CDD" id="cd00006">
    <property type="entry name" value="PTS_IIA_man"/>
    <property type="match status" value="1"/>
</dbReference>
<keyword evidence="3" id="KW-0963">Cytoplasm</keyword>
<protein>
    <submittedName>
        <fullName evidence="9">Mannose-specific PTS system IIA component</fullName>
    </submittedName>
</protein>
<evidence type="ECO:0000256" key="7">
    <source>
        <dbReference type="ARBA" id="ARBA00022777"/>
    </source>
</evidence>
<dbReference type="InterPro" id="IPR033887">
    <property type="entry name" value="PTS_IIA_man"/>
</dbReference>
<name>A0A6F9XL91_9LACO</name>
<dbReference type="InterPro" id="IPR036662">
    <property type="entry name" value="PTS_EIIA_man-typ_sf"/>
</dbReference>
<dbReference type="Gene3D" id="3.40.50.510">
    <property type="entry name" value="Phosphotransferase system, mannose-type IIA component"/>
    <property type="match status" value="1"/>
</dbReference>
<proteinExistence type="predicted"/>
<dbReference type="InterPro" id="IPR051471">
    <property type="entry name" value="Bacterial_PTS_sugar_comp"/>
</dbReference>
<evidence type="ECO:0000256" key="1">
    <source>
        <dbReference type="ARBA" id="ARBA00004496"/>
    </source>
</evidence>
<keyword evidence="2" id="KW-0813">Transport</keyword>
<dbReference type="PANTHER" id="PTHR33799">
    <property type="entry name" value="PTS PERMEASE-RELATED-RELATED"/>
    <property type="match status" value="1"/>
</dbReference>
<dbReference type="PROSITE" id="PS51096">
    <property type="entry name" value="PTS_EIIA_TYPE_4"/>
    <property type="match status" value="1"/>
</dbReference>
<keyword evidence="5" id="KW-0808">Transferase</keyword>
<feature type="domain" description="PTS EIIA type-4" evidence="8">
    <location>
        <begin position="1"/>
        <end position="123"/>
    </location>
</feature>
<dbReference type="RefSeq" id="WP_172584565.1">
    <property type="nucleotide sequence ID" value="NZ_BLAM01000098.1"/>
</dbReference>
<dbReference type="GO" id="GO:0016301">
    <property type="term" value="F:kinase activity"/>
    <property type="evidence" value="ECO:0007669"/>
    <property type="project" value="UniProtKB-KW"/>
</dbReference>
<gene>
    <name evidence="9" type="ORF">SY212_09780</name>
</gene>
<evidence type="ECO:0000256" key="2">
    <source>
        <dbReference type="ARBA" id="ARBA00022448"/>
    </source>
</evidence>
<keyword evidence="6" id="KW-0598">Phosphotransferase system</keyword>
<reference evidence="9" key="1">
    <citation type="submission" date="2019-10" db="EMBL/GenBank/DDBJ databases">
        <title>Lactobacillus agilis SY212 Whole Genome Sequencing Project.</title>
        <authorList>
            <person name="Suzuki S."/>
            <person name="Endo A."/>
            <person name="Maeno S."/>
            <person name="Shiwa Y."/>
            <person name="Matsutani M."/>
            <person name="Kajikawa A."/>
        </authorList>
    </citation>
    <scope>NUCLEOTIDE SEQUENCE</scope>
    <source>
        <strain evidence="9">SY212</strain>
    </source>
</reference>
<evidence type="ECO:0000256" key="3">
    <source>
        <dbReference type="ARBA" id="ARBA00022490"/>
    </source>
</evidence>
<dbReference type="SUPFAM" id="SSF53062">
    <property type="entry name" value="PTS system fructose IIA component-like"/>
    <property type="match status" value="1"/>
</dbReference>
<organism evidence="9">
    <name type="scientific">Ligilactobacillus agilis</name>
    <dbReference type="NCBI Taxonomy" id="1601"/>
    <lineage>
        <taxon>Bacteria</taxon>
        <taxon>Bacillati</taxon>
        <taxon>Bacillota</taxon>
        <taxon>Bacilli</taxon>
        <taxon>Lactobacillales</taxon>
        <taxon>Lactobacillaceae</taxon>
        <taxon>Ligilactobacillus</taxon>
    </lineage>
</organism>
<evidence type="ECO:0000259" key="8">
    <source>
        <dbReference type="PROSITE" id="PS51096"/>
    </source>
</evidence>
<dbReference type="EMBL" id="BLAM01000098">
    <property type="protein sequence ID" value="GET05948.1"/>
    <property type="molecule type" value="Genomic_DNA"/>
</dbReference>
<dbReference type="Proteomes" id="UP000494265">
    <property type="component" value="Unassembled WGS sequence"/>
</dbReference>
<dbReference type="AlphaFoldDB" id="A0A6F9XL91"/>
<dbReference type="GO" id="GO:0005737">
    <property type="term" value="C:cytoplasm"/>
    <property type="evidence" value="ECO:0007669"/>
    <property type="project" value="UniProtKB-SubCell"/>
</dbReference>
<evidence type="ECO:0000313" key="9">
    <source>
        <dbReference type="EMBL" id="GET05948.1"/>
    </source>
</evidence>
<evidence type="ECO:0000256" key="6">
    <source>
        <dbReference type="ARBA" id="ARBA00022683"/>
    </source>
</evidence>
<accession>A0A6F9XL91</accession>
<comment type="subcellular location">
    <subcellularLocation>
        <location evidence="1">Cytoplasm</location>
    </subcellularLocation>
</comment>
<dbReference type="Pfam" id="PF03610">
    <property type="entry name" value="EIIA-man"/>
    <property type="match status" value="1"/>
</dbReference>
<sequence length="137" mass="15534">MVPIIISAHGNLASELIKSVEMIAGKQELCKAVNFYMGEDLDKFMDELEARIRAFGKETLCLVDLRGGTPFNTLVKLCEKYPFLKIITGVNMPMLLQTVMTRQSKMDIDELLHEVIDSGKKGIEFIQLDFIDEDDDF</sequence>
<dbReference type="GO" id="GO:0009401">
    <property type="term" value="P:phosphoenolpyruvate-dependent sugar phosphotransferase system"/>
    <property type="evidence" value="ECO:0007669"/>
    <property type="project" value="UniProtKB-KW"/>
</dbReference>
<dbReference type="InterPro" id="IPR004701">
    <property type="entry name" value="PTS_EIIA_man-typ"/>
</dbReference>
<keyword evidence="4" id="KW-0762">Sugar transport</keyword>
<evidence type="ECO:0000256" key="5">
    <source>
        <dbReference type="ARBA" id="ARBA00022679"/>
    </source>
</evidence>
<dbReference type="GO" id="GO:0016020">
    <property type="term" value="C:membrane"/>
    <property type="evidence" value="ECO:0007669"/>
    <property type="project" value="InterPro"/>
</dbReference>
<dbReference type="PANTHER" id="PTHR33799:SF1">
    <property type="entry name" value="PTS SYSTEM MANNOSE-SPECIFIC EIIAB COMPONENT-RELATED"/>
    <property type="match status" value="1"/>
</dbReference>
<comment type="caution">
    <text evidence="9">The sequence shown here is derived from an EMBL/GenBank/DDBJ whole genome shotgun (WGS) entry which is preliminary data.</text>
</comment>
<keyword evidence="7" id="KW-0418">Kinase</keyword>
<evidence type="ECO:0000256" key="4">
    <source>
        <dbReference type="ARBA" id="ARBA00022597"/>
    </source>
</evidence>